<comment type="PTM">
    <text evidence="7">Binds 1 heme group per subunit.</text>
</comment>
<name>A0A5B8LFQ9_9SPHN</name>
<dbReference type="PIRSF" id="PIRSF000027">
    <property type="entry name" value="Cytc_c_prime"/>
    <property type="match status" value="1"/>
</dbReference>
<evidence type="ECO:0000256" key="3">
    <source>
        <dbReference type="ARBA" id="ARBA00022723"/>
    </source>
</evidence>
<dbReference type="Proteomes" id="UP000315673">
    <property type="component" value="Chromosome"/>
</dbReference>
<evidence type="ECO:0000313" key="9">
    <source>
        <dbReference type="EMBL" id="QDZ06699.1"/>
    </source>
</evidence>
<dbReference type="GO" id="GO:0009055">
    <property type="term" value="F:electron transfer activity"/>
    <property type="evidence" value="ECO:0007669"/>
    <property type="project" value="InterPro"/>
</dbReference>
<keyword evidence="8" id="KW-0732">Signal</keyword>
<evidence type="ECO:0000256" key="1">
    <source>
        <dbReference type="ARBA" id="ARBA00022448"/>
    </source>
</evidence>
<evidence type="ECO:0000313" key="10">
    <source>
        <dbReference type="Proteomes" id="UP000315673"/>
    </source>
</evidence>
<feature type="binding site" description="covalent" evidence="7">
    <location>
        <position position="140"/>
    </location>
    <ligand>
        <name>heme c</name>
        <dbReference type="ChEBI" id="CHEBI:61717"/>
    </ligand>
</feature>
<accession>A0A5B8LFQ9</accession>
<evidence type="ECO:0000256" key="8">
    <source>
        <dbReference type="SAM" id="SignalP"/>
    </source>
</evidence>
<keyword evidence="4" id="KW-0249">Electron transport</keyword>
<feature type="binding site" description="covalent" evidence="7">
    <location>
        <position position="143"/>
    </location>
    <ligand>
        <name>heme c</name>
        <dbReference type="ChEBI" id="CHEBI:61717"/>
    </ligand>
</feature>
<dbReference type="PROSITE" id="PS51009">
    <property type="entry name" value="CYTCII"/>
    <property type="match status" value="1"/>
</dbReference>
<keyword evidence="1" id="KW-0813">Transport</keyword>
<reference evidence="9 10" key="1">
    <citation type="submission" date="2019-07" db="EMBL/GenBank/DDBJ databases">
        <title>Full genome sequence of Sphingomonas sp. 4R-6-7(HKS19).</title>
        <authorList>
            <person name="Im W.-T."/>
        </authorList>
    </citation>
    <scope>NUCLEOTIDE SEQUENCE [LARGE SCALE GENOMIC DNA]</scope>
    <source>
        <strain evidence="9 10">HKS19</strain>
    </source>
</reference>
<dbReference type="Gene3D" id="1.20.120.10">
    <property type="entry name" value="Cytochrome c/b562"/>
    <property type="match status" value="1"/>
</dbReference>
<dbReference type="GO" id="GO:0005506">
    <property type="term" value="F:iron ion binding"/>
    <property type="evidence" value="ECO:0007669"/>
    <property type="project" value="InterPro"/>
</dbReference>
<feature type="signal peptide" evidence="8">
    <location>
        <begin position="1"/>
        <end position="20"/>
    </location>
</feature>
<feature type="binding site" description="axial binding residue" evidence="6">
    <location>
        <position position="144"/>
    </location>
    <ligand>
        <name>heme c</name>
        <dbReference type="ChEBI" id="CHEBI:61717"/>
    </ligand>
    <ligandPart>
        <name>Fe</name>
        <dbReference type="ChEBI" id="CHEBI:18248"/>
    </ligandPart>
</feature>
<dbReference type="GO" id="GO:0020037">
    <property type="term" value="F:heme binding"/>
    <property type="evidence" value="ECO:0007669"/>
    <property type="project" value="InterPro"/>
</dbReference>
<keyword evidence="2 7" id="KW-0349">Heme</keyword>
<dbReference type="GO" id="GO:0042597">
    <property type="term" value="C:periplasmic space"/>
    <property type="evidence" value="ECO:0007669"/>
    <property type="project" value="InterPro"/>
</dbReference>
<keyword evidence="5 6" id="KW-0408">Iron</keyword>
<proteinExistence type="predicted"/>
<evidence type="ECO:0000256" key="6">
    <source>
        <dbReference type="PIRSR" id="PIRSR000027-1"/>
    </source>
</evidence>
<dbReference type="EMBL" id="CP042306">
    <property type="protein sequence ID" value="QDZ06699.1"/>
    <property type="molecule type" value="Genomic_DNA"/>
</dbReference>
<organism evidence="9 10">
    <name type="scientific">Sphingomonas panacisoli</name>
    <dbReference type="NCBI Taxonomy" id="1813879"/>
    <lineage>
        <taxon>Bacteria</taxon>
        <taxon>Pseudomonadati</taxon>
        <taxon>Pseudomonadota</taxon>
        <taxon>Alphaproteobacteria</taxon>
        <taxon>Sphingomonadales</taxon>
        <taxon>Sphingomonadaceae</taxon>
        <taxon>Sphingomonas</taxon>
    </lineage>
</organism>
<evidence type="ECO:0000256" key="2">
    <source>
        <dbReference type="ARBA" id="ARBA00022617"/>
    </source>
</evidence>
<dbReference type="InterPro" id="IPR012127">
    <property type="entry name" value="Cyt_c_prime"/>
</dbReference>
<gene>
    <name evidence="9" type="ORF">FPZ24_03745</name>
</gene>
<dbReference type="OrthoDB" id="7596534at2"/>
<dbReference type="RefSeq" id="WP_146569783.1">
    <property type="nucleotide sequence ID" value="NZ_CP042306.1"/>
</dbReference>
<dbReference type="SUPFAM" id="SSF47175">
    <property type="entry name" value="Cytochromes"/>
    <property type="match status" value="1"/>
</dbReference>
<evidence type="ECO:0000256" key="4">
    <source>
        <dbReference type="ARBA" id="ARBA00022982"/>
    </source>
</evidence>
<dbReference type="InterPro" id="IPR002321">
    <property type="entry name" value="Cyt_c_II"/>
</dbReference>
<dbReference type="Pfam" id="PF01322">
    <property type="entry name" value="Cytochrom_C_2"/>
    <property type="match status" value="1"/>
</dbReference>
<feature type="chain" id="PRO_5022916524" evidence="8">
    <location>
        <begin position="21"/>
        <end position="155"/>
    </location>
</feature>
<keyword evidence="10" id="KW-1185">Reference proteome</keyword>
<dbReference type="KEGG" id="spai:FPZ24_03745"/>
<dbReference type="AlphaFoldDB" id="A0A5B8LFQ9"/>
<sequence length="155" mass="15424">MTTRTKSAIGLLLAAGVLTAAVASRRDDADALIAGRQAAMKLSGATFGGMKATIDAGGDVTKLAFPAKALAEWAHATPGMFPAGSDGGTSKALPTVWSDPAGFAKASAALEAAATKLGDLAKAGDAPGVAAQWAVVRGTCGACHDTYRQPDKPRG</sequence>
<keyword evidence="3 6" id="KW-0479">Metal-binding</keyword>
<dbReference type="InterPro" id="IPR010980">
    <property type="entry name" value="Cyt_c/b562"/>
</dbReference>
<evidence type="ECO:0000256" key="7">
    <source>
        <dbReference type="PIRSR" id="PIRSR000027-2"/>
    </source>
</evidence>
<protein>
    <submittedName>
        <fullName evidence="9">Cytochrome c</fullName>
    </submittedName>
</protein>
<dbReference type="GO" id="GO:0022900">
    <property type="term" value="P:electron transport chain"/>
    <property type="evidence" value="ECO:0007669"/>
    <property type="project" value="InterPro"/>
</dbReference>
<evidence type="ECO:0000256" key="5">
    <source>
        <dbReference type="ARBA" id="ARBA00023004"/>
    </source>
</evidence>